<proteinExistence type="predicted"/>
<evidence type="ECO:0000313" key="2">
    <source>
        <dbReference type="EMBL" id="CAP54619.1"/>
    </source>
</evidence>
<organism evidence="2 3">
    <name type="scientific">Gluconacetobacter diazotrophicus (strain ATCC 49037 / DSM 5601 / CCUG 37298 / CIP 103539 / LMG 7603 / PAl5)</name>
    <dbReference type="NCBI Taxonomy" id="272568"/>
    <lineage>
        <taxon>Bacteria</taxon>
        <taxon>Pseudomonadati</taxon>
        <taxon>Pseudomonadota</taxon>
        <taxon>Alphaproteobacteria</taxon>
        <taxon>Acetobacterales</taxon>
        <taxon>Acetobacteraceae</taxon>
        <taxon>Gluconacetobacter</taxon>
    </lineage>
</organism>
<gene>
    <name evidence="2" type="ordered locus">GDI0676</name>
</gene>
<keyword evidence="3" id="KW-1185">Reference proteome</keyword>
<sequence>MIHDAGRPPRWRSRSTDQCATPTPGTVGYAASTAPDGRGPMRQRVAQAVGCSRAGSSGRLDRRIRNPVTPAASAASCSRRDAVSDNAPSSSATTATTPRLWSASSHTARRSPASAAMHSRRPGSTPARTRPGPYRSNPPPIQATGPGASPRICATNRAGSAAKAVSPPRPVTSCTVPRGRPPPRCRSTCGTPRGQNADRDAPSPRPCSIRAICARRRASRSVRSVPVILPSKRRTYSEQIARGKAEFAARAYLPPPRRTKRR</sequence>
<dbReference type="KEGG" id="gdi:GDI0676"/>
<evidence type="ECO:0000313" key="3">
    <source>
        <dbReference type="Proteomes" id="UP000001176"/>
    </source>
</evidence>
<feature type="compositionally biased region" description="Low complexity" evidence="1">
    <location>
        <begin position="84"/>
        <end position="98"/>
    </location>
</feature>
<name>A9H955_GLUDA</name>
<dbReference type="AlphaFoldDB" id="A9H955"/>
<feature type="region of interest" description="Disordered" evidence="1">
    <location>
        <begin position="1"/>
        <end position="206"/>
    </location>
</feature>
<protein>
    <submittedName>
        <fullName evidence="2">Uncharacterized protein</fullName>
    </submittedName>
</protein>
<dbReference type="Proteomes" id="UP000001176">
    <property type="component" value="Chromosome"/>
</dbReference>
<accession>A9H955</accession>
<dbReference type="EMBL" id="AM889285">
    <property type="protein sequence ID" value="CAP54619.1"/>
    <property type="molecule type" value="Genomic_DNA"/>
</dbReference>
<evidence type="ECO:0000256" key="1">
    <source>
        <dbReference type="SAM" id="MobiDB-lite"/>
    </source>
</evidence>
<reference evidence="2 3" key="1">
    <citation type="journal article" date="2009" name="BMC Genomics">
        <title>Complete genome sequence of the sugarcane nitrogen-fixing endophyte Gluconacetobacter diazotrophicus Pal5.</title>
        <authorList>
            <person name="Bertalan M."/>
            <person name="Albano R."/>
            <person name="Padua V."/>
            <person name="Rouws L."/>
            <person name="Rojas C."/>
            <person name="Hemerly A."/>
            <person name="Teixeira K."/>
            <person name="Schwab S."/>
            <person name="Araujo J."/>
            <person name="Oliveira A."/>
            <person name="Franca L."/>
            <person name="Magalhaes V."/>
            <person name="Alqueres S."/>
            <person name="Cardoso A."/>
            <person name="Almeida W."/>
            <person name="Loureiro M.M."/>
            <person name="Nogueira E."/>
            <person name="Cidade D."/>
            <person name="Oliveira D."/>
            <person name="Simao T."/>
            <person name="Macedo J."/>
            <person name="Valadao A."/>
            <person name="Dreschsel M."/>
            <person name="Freitas F."/>
            <person name="Vidal M."/>
            <person name="Guedes H."/>
            <person name="Rodrigues E."/>
            <person name="Meneses C."/>
            <person name="Brioso P."/>
            <person name="Pozzer L."/>
            <person name="Figueiredo D."/>
            <person name="Montano H."/>
            <person name="Junior J."/>
            <person name="Filho G."/>
            <person name="Flores V."/>
            <person name="Ferreira B."/>
            <person name="Branco A."/>
            <person name="Gonzalez P."/>
            <person name="Guillobel H."/>
            <person name="Lemos M."/>
            <person name="Seibel L."/>
            <person name="Macedo J."/>
            <person name="Alves-Ferreira M."/>
            <person name="Sachetto-Martins G."/>
            <person name="Coelho A."/>
            <person name="Santos E."/>
            <person name="Amaral G."/>
            <person name="Neves A."/>
            <person name="Pacheco A.B."/>
            <person name="Carvalho D."/>
            <person name="Lery L."/>
            <person name="Bisch P."/>
            <person name="Rossle S.C."/>
            <person name="Urmenyi T."/>
            <person name="Kruger W.V."/>
            <person name="Martins O."/>
            <person name="Baldani J.I."/>
            <person name="Ferreira P.C."/>
        </authorList>
    </citation>
    <scope>NUCLEOTIDE SEQUENCE [LARGE SCALE GENOMIC DNA]</scope>
    <source>
        <strain evidence="3">ATCC 49037 / DSM 5601 / CCUG 37298 / CIP 103539 / LMG 7603 / PAl5</strain>
    </source>
</reference>